<gene>
    <name evidence="6" type="ORF">METZ01_LOCUS298303</name>
</gene>
<dbReference type="InterPro" id="IPR018254">
    <property type="entry name" value="Ribosomal_uL29_CS"/>
</dbReference>
<dbReference type="Gene3D" id="1.10.287.310">
    <property type="match status" value="1"/>
</dbReference>
<evidence type="ECO:0000256" key="2">
    <source>
        <dbReference type="ARBA" id="ARBA00022980"/>
    </source>
</evidence>
<dbReference type="AlphaFoldDB" id="A0A382M997"/>
<dbReference type="CDD" id="cd00427">
    <property type="entry name" value="Ribosomal_L29_HIP"/>
    <property type="match status" value="1"/>
</dbReference>
<dbReference type="PROSITE" id="PS00579">
    <property type="entry name" value="RIBOSOMAL_L29"/>
    <property type="match status" value="1"/>
</dbReference>
<dbReference type="InterPro" id="IPR036049">
    <property type="entry name" value="Ribosomal_uL29_sf"/>
</dbReference>
<dbReference type="FunFam" id="1.10.287.310:FF:000001">
    <property type="entry name" value="50S ribosomal protein L29"/>
    <property type="match status" value="1"/>
</dbReference>
<dbReference type="GO" id="GO:0006412">
    <property type="term" value="P:translation"/>
    <property type="evidence" value="ECO:0007669"/>
    <property type="project" value="InterPro"/>
</dbReference>
<dbReference type="Pfam" id="PF00831">
    <property type="entry name" value="Ribosomal_L29"/>
    <property type="match status" value="1"/>
</dbReference>
<dbReference type="NCBIfam" id="TIGR00012">
    <property type="entry name" value="L29"/>
    <property type="match status" value="1"/>
</dbReference>
<dbReference type="GO" id="GO:1990904">
    <property type="term" value="C:ribonucleoprotein complex"/>
    <property type="evidence" value="ECO:0007669"/>
    <property type="project" value="UniProtKB-KW"/>
</dbReference>
<dbReference type="SUPFAM" id="SSF46561">
    <property type="entry name" value="Ribosomal protein L29 (L29p)"/>
    <property type="match status" value="1"/>
</dbReference>
<accession>A0A382M997</accession>
<keyword evidence="3" id="KW-0687">Ribonucleoprotein</keyword>
<evidence type="ECO:0000256" key="1">
    <source>
        <dbReference type="ARBA" id="ARBA00009254"/>
    </source>
</evidence>
<evidence type="ECO:0000313" key="6">
    <source>
        <dbReference type="EMBL" id="SVC45449.1"/>
    </source>
</evidence>
<proteinExistence type="inferred from homology"/>
<dbReference type="EMBL" id="UINC01092127">
    <property type="protein sequence ID" value="SVC45449.1"/>
    <property type="molecule type" value="Genomic_DNA"/>
</dbReference>
<evidence type="ECO:0000256" key="4">
    <source>
        <dbReference type="ARBA" id="ARBA00035204"/>
    </source>
</evidence>
<reference evidence="6" key="1">
    <citation type="submission" date="2018-05" db="EMBL/GenBank/DDBJ databases">
        <authorList>
            <person name="Lanie J.A."/>
            <person name="Ng W.-L."/>
            <person name="Kazmierczak K.M."/>
            <person name="Andrzejewski T.M."/>
            <person name="Davidsen T.M."/>
            <person name="Wayne K.J."/>
            <person name="Tettelin H."/>
            <person name="Glass J.I."/>
            <person name="Rusch D."/>
            <person name="Podicherti R."/>
            <person name="Tsui H.-C.T."/>
            <person name="Winkler M.E."/>
        </authorList>
    </citation>
    <scope>NUCLEOTIDE SEQUENCE</scope>
</reference>
<evidence type="ECO:0000256" key="3">
    <source>
        <dbReference type="ARBA" id="ARBA00023274"/>
    </source>
</evidence>
<comment type="similarity">
    <text evidence="1">Belongs to the universal ribosomal protein uL29 family.</text>
</comment>
<name>A0A382M997_9ZZZZ</name>
<protein>
    <recommendedName>
        <fullName evidence="4">Large ribosomal subunit protein uL29</fullName>
    </recommendedName>
    <alternativeName>
        <fullName evidence="5">50S ribosomal protein L29</fullName>
    </alternativeName>
</protein>
<dbReference type="InterPro" id="IPR001854">
    <property type="entry name" value="Ribosomal_uL29"/>
</dbReference>
<dbReference type="GO" id="GO:0005840">
    <property type="term" value="C:ribosome"/>
    <property type="evidence" value="ECO:0007669"/>
    <property type="project" value="UniProtKB-KW"/>
</dbReference>
<keyword evidence="2" id="KW-0689">Ribosomal protein</keyword>
<evidence type="ECO:0000256" key="5">
    <source>
        <dbReference type="ARBA" id="ARBA00035476"/>
    </source>
</evidence>
<organism evidence="6">
    <name type="scientific">marine metagenome</name>
    <dbReference type="NCBI Taxonomy" id="408172"/>
    <lineage>
        <taxon>unclassified sequences</taxon>
        <taxon>metagenomes</taxon>
        <taxon>ecological metagenomes</taxon>
    </lineage>
</organism>
<dbReference type="GO" id="GO:0003735">
    <property type="term" value="F:structural constituent of ribosome"/>
    <property type="evidence" value="ECO:0007669"/>
    <property type="project" value="InterPro"/>
</dbReference>
<dbReference type="HAMAP" id="MF_00374">
    <property type="entry name" value="Ribosomal_uL29"/>
    <property type="match status" value="1"/>
</dbReference>
<sequence length="77" mass="8827">MKASEMREQSVDELKGRLDELGEESFNLRFQNTLGQLSSPIRMRDVRRDIARVRTLLKEHEQGLRTLPGGDATAKDE</sequence>